<dbReference type="EMBL" id="BTSX01000005">
    <property type="protein sequence ID" value="GMT00509.1"/>
    <property type="molecule type" value="Genomic_DNA"/>
</dbReference>
<protein>
    <recommendedName>
        <fullName evidence="3">C2H2-type domain-containing protein</fullName>
    </recommendedName>
</protein>
<organism evidence="1 2">
    <name type="scientific">Pristionchus entomophagus</name>
    <dbReference type="NCBI Taxonomy" id="358040"/>
    <lineage>
        <taxon>Eukaryota</taxon>
        <taxon>Metazoa</taxon>
        <taxon>Ecdysozoa</taxon>
        <taxon>Nematoda</taxon>
        <taxon>Chromadorea</taxon>
        <taxon>Rhabditida</taxon>
        <taxon>Rhabditina</taxon>
        <taxon>Diplogasteromorpha</taxon>
        <taxon>Diplogasteroidea</taxon>
        <taxon>Neodiplogasteridae</taxon>
        <taxon>Pristionchus</taxon>
    </lineage>
</organism>
<evidence type="ECO:0000313" key="1">
    <source>
        <dbReference type="EMBL" id="GMT00509.1"/>
    </source>
</evidence>
<accession>A0AAV5U246</accession>
<name>A0AAV5U246_9BILA</name>
<gene>
    <name evidence="1" type="ORF">PENTCL1PPCAC_22683</name>
</gene>
<reference evidence="1" key="1">
    <citation type="submission" date="2023-10" db="EMBL/GenBank/DDBJ databases">
        <title>Genome assembly of Pristionchus species.</title>
        <authorList>
            <person name="Yoshida K."/>
            <person name="Sommer R.J."/>
        </authorList>
    </citation>
    <scope>NUCLEOTIDE SEQUENCE</scope>
    <source>
        <strain evidence="1">RS0144</strain>
    </source>
</reference>
<evidence type="ECO:0008006" key="3">
    <source>
        <dbReference type="Google" id="ProtNLM"/>
    </source>
</evidence>
<sequence length="76" mass="9246">MEDGPVLCMVFCQTGEEDLPSSTACSHHTEIHKGNYHSKKVQEENRSRTSKFVVLWVDWIQWETLRWERRWRLRRD</sequence>
<comment type="caution">
    <text evidence="1">The sequence shown here is derived from an EMBL/GenBank/DDBJ whole genome shotgun (WGS) entry which is preliminary data.</text>
</comment>
<evidence type="ECO:0000313" key="2">
    <source>
        <dbReference type="Proteomes" id="UP001432027"/>
    </source>
</evidence>
<dbReference type="Proteomes" id="UP001432027">
    <property type="component" value="Unassembled WGS sequence"/>
</dbReference>
<proteinExistence type="predicted"/>
<keyword evidence="2" id="KW-1185">Reference proteome</keyword>
<dbReference type="AlphaFoldDB" id="A0AAV5U246"/>